<dbReference type="RefSeq" id="WP_087372866.1">
    <property type="nucleotide sequence ID" value="NZ_NFKK01000008.1"/>
</dbReference>
<dbReference type="AlphaFoldDB" id="A0A1Y4L7G3"/>
<name>A0A1Y4L7G3_9FIRM</name>
<accession>A0A1Y4L7G3</accession>
<proteinExistence type="predicted"/>
<comment type="caution">
    <text evidence="1">The sequence shown here is derived from an EMBL/GenBank/DDBJ whole genome shotgun (WGS) entry which is preliminary data.</text>
</comment>
<reference evidence="2" key="1">
    <citation type="submission" date="2017-04" db="EMBL/GenBank/DDBJ databases">
        <title>Function of individual gut microbiota members based on whole genome sequencing of pure cultures obtained from chicken caecum.</title>
        <authorList>
            <person name="Medvecky M."/>
            <person name="Cejkova D."/>
            <person name="Polansky O."/>
            <person name="Karasova D."/>
            <person name="Kubasova T."/>
            <person name="Cizek A."/>
            <person name="Rychlik I."/>
        </authorList>
    </citation>
    <scope>NUCLEOTIDE SEQUENCE [LARGE SCALE GENOMIC DNA]</scope>
    <source>
        <strain evidence="2">An180</strain>
    </source>
</reference>
<protein>
    <submittedName>
        <fullName evidence="1">Uncharacterized protein</fullName>
    </submittedName>
</protein>
<dbReference type="Proteomes" id="UP000195897">
    <property type="component" value="Unassembled WGS sequence"/>
</dbReference>
<gene>
    <name evidence="1" type="ORF">B5F17_08250</name>
</gene>
<organism evidence="1 2">
    <name type="scientific">Butyricicoccus pullicaecorum</name>
    <dbReference type="NCBI Taxonomy" id="501571"/>
    <lineage>
        <taxon>Bacteria</taxon>
        <taxon>Bacillati</taxon>
        <taxon>Bacillota</taxon>
        <taxon>Clostridia</taxon>
        <taxon>Eubacteriales</taxon>
        <taxon>Butyricicoccaceae</taxon>
        <taxon>Butyricicoccus</taxon>
    </lineage>
</organism>
<evidence type="ECO:0000313" key="1">
    <source>
        <dbReference type="EMBL" id="OUP52685.1"/>
    </source>
</evidence>
<dbReference type="EMBL" id="NFKK01000008">
    <property type="protein sequence ID" value="OUP52685.1"/>
    <property type="molecule type" value="Genomic_DNA"/>
</dbReference>
<sequence length="80" mass="9764">MYKYHNNDFFNYLTKGLDNKLQAQLNYMYSRARMADELNRRREIEQMKKEITEDVMSRINIRLEDEALKKLQDMLNDLGK</sequence>
<evidence type="ECO:0000313" key="2">
    <source>
        <dbReference type="Proteomes" id="UP000195897"/>
    </source>
</evidence>